<dbReference type="InterPro" id="IPR029051">
    <property type="entry name" value="DUF4352"/>
</dbReference>
<keyword evidence="7" id="KW-1185">Reference proteome</keyword>
<accession>A0A7Z0EJG2</accession>
<evidence type="ECO:0008006" key="8">
    <source>
        <dbReference type="Google" id="ProtNLM"/>
    </source>
</evidence>
<evidence type="ECO:0000256" key="3">
    <source>
        <dbReference type="SAM" id="Phobius"/>
    </source>
</evidence>
<keyword evidence="3" id="KW-1133">Transmembrane helix</keyword>
<keyword evidence="1" id="KW-0732">Signal</keyword>
<protein>
    <recommendedName>
        <fullName evidence="8">DUF4352 domain-containing protein</fullName>
    </recommendedName>
</protein>
<dbReference type="InterPro" id="IPR025241">
    <property type="entry name" value="DUF4190"/>
</dbReference>
<organism evidence="6 7">
    <name type="scientific">Nocardiopsis aegyptia</name>
    <dbReference type="NCBI Taxonomy" id="220378"/>
    <lineage>
        <taxon>Bacteria</taxon>
        <taxon>Bacillati</taxon>
        <taxon>Actinomycetota</taxon>
        <taxon>Actinomycetes</taxon>
        <taxon>Streptosporangiales</taxon>
        <taxon>Nocardiopsidaceae</taxon>
        <taxon>Nocardiopsis</taxon>
    </lineage>
</organism>
<reference evidence="6 7" key="1">
    <citation type="submission" date="2020-07" db="EMBL/GenBank/DDBJ databases">
        <title>Sequencing the genomes of 1000 actinobacteria strains.</title>
        <authorList>
            <person name="Klenk H.-P."/>
        </authorList>
    </citation>
    <scope>NUCLEOTIDE SEQUENCE [LARGE SCALE GENOMIC DNA]</scope>
    <source>
        <strain evidence="6 7">DSM 44442</strain>
    </source>
</reference>
<dbReference type="RefSeq" id="WP_179820103.1">
    <property type="nucleotide sequence ID" value="NZ_JACCFS010000001.1"/>
</dbReference>
<dbReference type="Pfam" id="PF13828">
    <property type="entry name" value="DUF4190"/>
    <property type="match status" value="1"/>
</dbReference>
<sequence>MKQQPPYGAGTPPTGFPPQGYYQPVVPAETSGLATVSLVAGIASVTPLGFLVFPPIVGVVTGILALVRIRGSAGHLKGTTMALWGTILSVFSLLVVVVAGVVMLSAAGDQDAGAPDPAAEQAPEEAPAGETVALGEPGTTGDWEVTVVGIETQASYVDEFDVTQYPQGEFQVVAMEVSNQGNEATTFDASEAVTLYDADGNAHSVDFDLLGDFVYTDINPGNSLSGEAVVDVPEGTEVVELEIVDPLTFDDPLTVTVN</sequence>
<feature type="compositionally biased region" description="Low complexity" evidence="2">
    <location>
        <begin position="110"/>
        <end position="130"/>
    </location>
</feature>
<evidence type="ECO:0000259" key="5">
    <source>
        <dbReference type="Pfam" id="PF13828"/>
    </source>
</evidence>
<evidence type="ECO:0000259" key="4">
    <source>
        <dbReference type="Pfam" id="PF11611"/>
    </source>
</evidence>
<feature type="region of interest" description="Disordered" evidence="2">
    <location>
        <begin position="110"/>
        <end position="140"/>
    </location>
</feature>
<evidence type="ECO:0000256" key="1">
    <source>
        <dbReference type="ARBA" id="ARBA00022729"/>
    </source>
</evidence>
<evidence type="ECO:0000313" key="6">
    <source>
        <dbReference type="EMBL" id="NYJ32335.1"/>
    </source>
</evidence>
<dbReference type="Pfam" id="PF11611">
    <property type="entry name" value="DUF4352"/>
    <property type="match status" value="1"/>
</dbReference>
<dbReference type="Gene3D" id="2.60.40.1240">
    <property type="match status" value="1"/>
</dbReference>
<gene>
    <name evidence="6" type="ORF">HNR10_000216</name>
</gene>
<dbReference type="InterPro" id="IPR029050">
    <property type="entry name" value="Immunoprotect_excell_Ig-like"/>
</dbReference>
<evidence type="ECO:0000256" key="2">
    <source>
        <dbReference type="SAM" id="MobiDB-lite"/>
    </source>
</evidence>
<evidence type="ECO:0000313" key="7">
    <source>
        <dbReference type="Proteomes" id="UP000572051"/>
    </source>
</evidence>
<feature type="domain" description="DUF4352" evidence="4">
    <location>
        <begin position="133"/>
        <end position="251"/>
    </location>
</feature>
<name>A0A7Z0EJG2_9ACTN</name>
<feature type="transmembrane region" description="Helical" evidence="3">
    <location>
        <begin position="48"/>
        <end position="69"/>
    </location>
</feature>
<comment type="caution">
    <text evidence="6">The sequence shown here is derived from an EMBL/GenBank/DDBJ whole genome shotgun (WGS) entry which is preliminary data.</text>
</comment>
<feature type="transmembrane region" description="Helical" evidence="3">
    <location>
        <begin position="81"/>
        <end position="104"/>
    </location>
</feature>
<keyword evidence="3" id="KW-0472">Membrane</keyword>
<dbReference type="Proteomes" id="UP000572051">
    <property type="component" value="Unassembled WGS sequence"/>
</dbReference>
<keyword evidence="3" id="KW-0812">Transmembrane</keyword>
<feature type="domain" description="DUF4190" evidence="5">
    <location>
        <begin position="33"/>
        <end position="99"/>
    </location>
</feature>
<proteinExistence type="predicted"/>
<dbReference type="AlphaFoldDB" id="A0A7Z0EJG2"/>
<dbReference type="EMBL" id="JACCFS010000001">
    <property type="protein sequence ID" value="NYJ32335.1"/>
    <property type="molecule type" value="Genomic_DNA"/>
</dbReference>